<evidence type="ECO:0000256" key="5">
    <source>
        <dbReference type="ARBA" id="ARBA00022989"/>
    </source>
</evidence>
<gene>
    <name evidence="11" type="ORF">A3Q56_00611</name>
</gene>
<evidence type="ECO:0000313" key="12">
    <source>
        <dbReference type="Proteomes" id="UP000078046"/>
    </source>
</evidence>
<proteinExistence type="predicted"/>
<dbReference type="SUPFAM" id="SSF48371">
    <property type="entry name" value="ARM repeat"/>
    <property type="match status" value="1"/>
</dbReference>
<keyword evidence="12" id="KW-1185">Reference proteome</keyword>
<evidence type="ECO:0000256" key="4">
    <source>
        <dbReference type="ARBA" id="ARBA00022889"/>
    </source>
</evidence>
<feature type="compositionally biased region" description="Polar residues" evidence="8">
    <location>
        <begin position="964"/>
        <end position="978"/>
    </location>
</feature>
<dbReference type="InterPro" id="IPR013098">
    <property type="entry name" value="Ig_I-set"/>
</dbReference>
<comment type="caution">
    <text evidence="11">The sequence shown here is derived from an EMBL/GenBank/DDBJ whole genome shotgun (WGS) entry which is preliminary data.</text>
</comment>
<dbReference type="InterPro" id="IPR013783">
    <property type="entry name" value="Ig-like_fold"/>
</dbReference>
<organism evidence="11 12">
    <name type="scientific">Intoshia linei</name>
    <dbReference type="NCBI Taxonomy" id="1819745"/>
    <lineage>
        <taxon>Eukaryota</taxon>
        <taxon>Metazoa</taxon>
        <taxon>Spiralia</taxon>
        <taxon>Lophotrochozoa</taxon>
        <taxon>Mesozoa</taxon>
        <taxon>Orthonectida</taxon>
        <taxon>Rhopaluridae</taxon>
        <taxon>Intoshia</taxon>
    </lineage>
</organism>
<dbReference type="Pfam" id="PF07679">
    <property type="entry name" value="I-set"/>
    <property type="match status" value="1"/>
</dbReference>
<feature type="transmembrane region" description="Helical" evidence="9">
    <location>
        <begin position="839"/>
        <end position="863"/>
    </location>
</feature>
<keyword evidence="2 9" id="KW-0812">Transmembrane</keyword>
<dbReference type="Pfam" id="PF13882">
    <property type="entry name" value="Bravo_FIGEY"/>
    <property type="match status" value="1"/>
</dbReference>
<dbReference type="GO" id="GO:0005886">
    <property type="term" value="C:plasma membrane"/>
    <property type="evidence" value="ECO:0007669"/>
    <property type="project" value="TreeGrafter"/>
</dbReference>
<keyword evidence="4" id="KW-0130">Cell adhesion</keyword>
<evidence type="ECO:0000256" key="2">
    <source>
        <dbReference type="ARBA" id="ARBA00022692"/>
    </source>
</evidence>
<feature type="domain" description="Ig-like" evidence="10">
    <location>
        <begin position="639"/>
        <end position="711"/>
    </location>
</feature>
<feature type="domain" description="Ig-like" evidence="10">
    <location>
        <begin position="740"/>
        <end position="823"/>
    </location>
</feature>
<dbReference type="InterPro" id="IPR007110">
    <property type="entry name" value="Ig-like_dom"/>
</dbReference>
<dbReference type="PANTHER" id="PTHR44170">
    <property type="entry name" value="PROTEIN SIDEKICK"/>
    <property type="match status" value="1"/>
</dbReference>
<dbReference type="InterPro" id="IPR011989">
    <property type="entry name" value="ARM-like"/>
</dbReference>
<dbReference type="InterPro" id="IPR003598">
    <property type="entry name" value="Ig_sub2"/>
</dbReference>
<keyword evidence="3" id="KW-0677">Repeat</keyword>
<dbReference type="Gene3D" id="2.60.40.10">
    <property type="entry name" value="Immunoglobulins"/>
    <property type="match status" value="4"/>
</dbReference>
<feature type="compositionally biased region" description="Polar residues" evidence="8">
    <location>
        <begin position="944"/>
        <end position="957"/>
    </location>
</feature>
<dbReference type="InterPro" id="IPR003599">
    <property type="entry name" value="Ig_sub"/>
</dbReference>
<evidence type="ECO:0000256" key="7">
    <source>
        <dbReference type="ARBA" id="ARBA00023157"/>
    </source>
</evidence>
<feature type="region of interest" description="Disordered" evidence="8">
    <location>
        <begin position="926"/>
        <end position="978"/>
    </location>
</feature>
<protein>
    <recommendedName>
        <fullName evidence="10">Ig-like domain-containing protein</fullName>
    </recommendedName>
</protein>
<dbReference type="EMBL" id="LWCA01000035">
    <property type="protein sequence ID" value="OAF71637.1"/>
    <property type="molecule type" value="Genomic_DNA"/>
</dbReference>
<dbReference type="OrthoDB" id="6140148at2759"/>
<feature type="domain" description="Ig-like" evidence="10">
    <location>
        <begin position="551"/>
        <end position="636"/>
    </location>
</feature>
<evidence type="ECO:0000256" key="9">
    <source>
        <dbReference type="SAM" id="Phobius"/>
    </source>
</evidence>
<dbReference type="InterPro" id="IPR036179">
    <property type="entry name" value="Ig-like_dom_sf"/>
</dbReference>
<dbReference type="Proteomes" id="UP000078046">
    <property type="component" value="Unassembled WGS sequence"/>
</dbReference>
<feature type="non-terminal residue" evidence="11">
    <location>
        <position position="1"/>
    </location>
</feature>
<reference evidence="11 12" key="1">
    <citation type="submission" date="2016-04" db="EMBL/GenBank/DDBJ databases">
        <title>The genome of Intoshia linei affirms orthonectids as highly simplified spiralians.</title>
        <authorList>
            <person name="Mikhailov K.V."/>
            <person name="Slusarev G.S."/>
            <person name="Nikitin M.A."/>
            <person name="Logacheva M.D."/>
            <person name="Penin A."/>
            <person name="Aleoshin V."/>
            <person name="Panchin Y.V."/>
        </authorList>
    </citation>
    <scope>NUCLEOTIDE SEQUENCE [LARGE SCALE GENOMIC DNA]</scope>
    <source>
        <strain evidence="11">Intl2013</strain>
        <tissue evidence="11">Whole animal</tissue>
    </source>
</reference>
<dbReference type="PANTHER" id="PTHR44170:SF6">
    <property type="entry name" value="CONTACTIN"/>
    <property type="match status" value="1"/>
</dbReference>
<comment type="subcellular location">
    <subcellularLocation>
        <location evidence="1">Membrane</location>
        <topology evidence="1">Single-pass type I membrane protein</topology>
    </subcellularLocation>
</comment>
<sequence>SLLNFWLCRKEKPELTNITCHTLAKLLISANPNIAYNESFACDVVKPLELNLFTEKEPLQQFEGLLALTNLSSVSNVVRLVIFNKCDFLNIETFIYSENENLRRASVECLCNLVMEETNNCPLSCQCSQNGTCFSEKDYPNKISRVTPFSEVFLAQFKAIVPETTETISDRIKFHRYFSAENDRVKLILLYCLGNTNEEHSIDEKLVLAASGLLATISYNSTVCKKIPTLFSDENKWIFILMKLLINENLDIVFRGISIVYNLFVNLSENPSRELAKYVSEIVSKLKKIKTNTNVSKNIIDLVNSISDIIEKKKMLLIYFFSTLCFGILLSPYYSQGFLPPLIKTTDYQRVLSIPDGTNGILLCSAVATPTARYEWYIDDKIIRNRDGISIKNVFINGIQSSVLNITNILANNEGFYRCHAINEYGRDVSDLTRVIKIVNINAQIGTNELHVALNGDVIIDCPKINPIYKVQYNWYIANGDRADWIRIEESDRFINSEGNLYLLNVVDSDFIFNNEAKLYKRGVFIPGLQKEIFTCSSILIQKGQTDKTKPTIMYSSKNIYNLGDNAKLYCVFTGYPKVDTHWQSLLVNNKMPAKFSSENAYLLIYNVQLSDQGTYRCTGQNSEGETEIDVELIVTERPYFMTPLKIVYVAVGETARFKCNVYPWENLKIVWYVNGTPVESDDRRIENSNIFNQQTHPQLKGQNIQCNASNEYGYVYGSTFLKVLDLTKILNGPINKIIGEPGAYNLTCSATSDESETLNYEWKKQLQEGHAFEIKSTGIYSIFTNKTSTLTINSDTLDEILGVYTCRAFTDYSDATSQATISKGPEVDKIVSQLAISWMWIVFPLILILVLVVLMVMAILYYQRRGSTYNVDKKERATGNDPEKEIADSGFHDYRRVENPPVGGSIISIRKNISICSSDGKDDDFDKMGDESGLDPNKFNEDGSFTDQYNETYSSNRKLKVDGNSSKHSLGDKNTQV</sequence>
<dbReference type="PROSITE" id="PS50835">
    <property type="entry name" value="IG_LIKE"/>
    <property type="match status" value="4"/>
</dbReference>
<dbReference type="SUPFAM" id="SSF48726">
    <property type="entry name" value="Immunoglobulin"/>
    <property type="match status" value="4"/>
</dbReference>
<evidence type="ECO:0000256" key="6">
    <source>
        <dbReference type="ARBA" id="ARBA00023136"/>
    </source>
</evidence>
<dbReference type="SMART" id="SM00409">
    <property type="entry name" value="IG"/>
    <property type="match status" value="3"/>
</dbReference>
<keyword evidence="6 9" id="KW-0472">Membrane</keyword>
<evidence type="ECO:0000313" key="11">
    <source>
        <dbReference type="EMBL" id="OAF71637.1"/>
    </source>
</evidence>
<dbReference type="InterPro" id="IPR016024">
    <property type="entry name" value="ARM-type_fold"/>
</dbReference>
<name>A0A177BBD5_9BILA</name>
<evidence type="ECO:0000256" key="1">
    <source>
        <dbReference type="ARBA" id="ARBA00004479"/>
    </source>
</evidence>
<dbReference type="GO" id="GO:0098609">
    <property type="term" value="P:cell-cell adhesion"/>
    <property type="evidence" value="ECO:0007669"/>
    <property type="project" value="TreeGrafter"/>
</dbReference>
<keyword evidence="7" id="KW-1015">Disulfide bond</keyword>
<dbReference type="Pfam" id="PF13927">
    <property type="entry name" value="Ig_3"/>
    <property type="match status" value="2"/>
</dbReference>
<keyword evidence="5 9" id="KW-1133">Transmembrane helix</keyword>
<accession>A0A177BBD5</accession>
<dbReference type="SMART" id="SM00408">
    <property type="entry name" value="IGc2"/>
    <property type="match status" value="2"/>
</dbReference>
<evidence type="ECO:0000256" key="8">
    <source>
        <dbReference type="SAM" id="MobiDB-lite"/>
    </source>
</evidence>
<dbReference type="GO" id="GO:0007411">
    <property type="term" value="P:axon guidance"/>
    <property type="evidence" value="ECO:0007669"/>
    <property type="project" value="TreeGrafter"/>
</dbReference>
<dbReference type="AlphaFoldDB" id="A0A177BBD5"/>
<evidence type="ECO:0000259" key="10">
    <source>
        <dbReference type="PROSITE" id="PS50835"/>
    </source>
</evidence>
<dbReference type="Gene3D" id="1.25.10.10">
    <property type="entry name" value="Leucine-rich Repeat Variant"/>
    <property type="match status" value="1"/>
</dbReference>
<dbReference type="CDD" id="cd00096">
    <property type="entry name" value="Ig"/>
    <property type="match status" value="2"/>
</dbReference>
<feature type="domain" description="Ig-like" evidence="10">
    <location>
        <begin position="340"/>
        <end position="430"/>
    </location>
</feature>
<dbReference type="InterPro" id="IPR026966">
    <property type="entry name" value="Neurofascin/L1/NrCAM_C"/>
</dbReference>
<dbReference type="GO" id="GO:0030424">
    <property type="term" value="C:axon"/>
    <property type="evidence" value="ECO:0007669"/>
    <property type="project" value="TreeGrafter"/>
</dbReference>
<evidence type="ECO:0000256" key="3">
    <source>
        <dbReference type="ARBA" id="ARBA00022737"/>
    </source>
</evidence>